<dbReference type="PANTHER" id="PTHR13593:SF146">
    <property type="entry name" value="PLC-LIKE PHOSPHODIESTERASE"/>
    <property type="match status" value="1"/>
</dbReference>
<accession>A0A3D8T8V6</accession>
<dbReference type="EMBL" id="PDLN01000001">
    <property type="protein sequence ID" value="RDW94999.1"/>
    <property type="molecule type" value="Genomic_DNA"/>
</dbReference>
<dbReference type="SUPFAM" id="SSF51695">
    <property type="entry name" value="PLC-like phosphodiesterases"/>
    <property type="match status" value="1"/>
</dbReference>
<dbReference type="InterPro" id="IPR051057">
    <property type="entry name" value="PI-PLC_domain"/>
</dbReference>
<dbReference type="PANTHER" id="PTHR13593">
    <property type="match status" value="1"/>
</dbReference>
<sequence>MRTAIASLLFSVSAALAQQLCNGYAELCDRKFSNITWLGDHDSPFIGEFLTDNQALSVADQLAGGVRFLTGQTHEWLDQGYLWMCHTSCWEEESGLLTTYLETIGTFLDANPDEVIFLLLTNGDYVDVSIFGTAFETAGLTDLVFTTTGTLAMDEWPTLGELISNGTRLVVFLDYDADVATVPYILPEFDYFFETAYDVTAQSDFSSCALNRPSGSDGTGLMMIVNHFLDVDVLGVDIPDFAEESVTNAATGTGSIGAQAAVCLEEWGRLPNGILIDYFKTDDGALTAYKTLNNL</sequence>
<name>A0A3D8T8V6_9HELO</name>
<dbReference type="Proteomes" id="UP000256328">
    <property type="component" value="Unassembled WGS sequence"/>
</dbReference>
<feature type="chain" id="PRO_5017556011" description="PLC-like phosphodiesterase" evidence="1">
    <location>
        <begin position="18"/>
        <end position="295"/>
    </location>
</feature>
<gene>
    <name evidence="2" type="ORF">BP5796_00762</name>
</gene>
<dbReference type="Pfam" id="PF26146">
    <property type="entry name" value="PI-PLC_X"/>
    <property type="match status" value="1"/>
</dbReference>
<evidence type="ECO:0000256" key="1">
    <source>
        <dbReference type="SAM" id="SignalP"/>
    </source>
</evidence>
<dbReference type="Gene3D" id="3.20.20.190">
    <property type="entry name" value="Phosphatidylinositol (PI) phosphodiesterase"/>
    <property type="match status" value="1"/>
</dbReference>
<reference evidence="2 3" key="1">
    <citation type="journal article" date="2018" name="IMA Fungus">
        <title>IMA Genome-F 9: Draft genome sequence of Annulohypoxylon stygium, Aspergillus mulundensis, Berkeleyomyces basicola (syn. Thielaviopsis basicola), Ceratocystis smalleyi, two Cercospora beticola strains, Coleophoma cylindrospora, Fusarium fracticaudum, Phialophora cf. hyalina, and Morchella septimelata.</title>
        <authorList>
            <person name="Wingfield B.D."/>
            <person name="Bills G.F."/>
            <person name="Dong Y."/>
            <person name="Huang W."/>
            <person name="Nel W.J."/>
            <person name="Swalarsk-Parry B.S."/>
            <person name="Vaghefi N."/>
            <person name="Wilken P.M."/>
            <person name="An Z."/>
            <person name="de Beer Z.W."/>
            <person name="De Vos L."/>
            <person name="Chen L."/>
            <person name="Duong T.A."/>
            <person name="Gao Y."/>
            <person name="Hammerbacher A."/>
            <person name="Kikkert J.R."/>
            <person name="Li Y."/>
            <person name="Li H."/>
            <person name="Li K."/>
            <person name="Li Q."/>
            <person name="Liu X."/>
            <person name="Ma X."/>
            <person name="Naidoo K."/>
            <person name="Pethybridge S.J."/>
            <person name="Sun J."/>
            <person name="Steenkamp E.T."/>
            <person name="van der Nest M.A."/>
            <person name="van Wyk S."/>
            <person name="Wingfield M.J."/>
            <person name="Xiong C."/>
            <person name="Yue Q."/>
            <person name="Zhang X."/>
        </authorList>
    </citation>
    <scope>NUCLEOTIDE SEQUENCE [LARGE SCALE GENOMIC DNA]</scope>
    <source>
        <strain evidence="2 3">BP5796</strain>
    </source>
</reference>
<dbReference type="GO" id="GO:0006629">
    <property type="term" value="P:lipid metabolic process"/>
    <property type="evidence" value="ECO:0007669"/>
    <property type="project" value="InterPro"/>
</dbReference>
<comment type="caution">
    <text evidence="2">The sequence shown here is derived from an EMBL/GenBank/DDBJ whole genome shotgun (WGS) entry which is preliminary data.</text>
</comment>
<organism evidence="2 3">
    <name type="scientific">Coleophoma crateriformis</name>
    <dbReference type="NCBI Taxonomy" id="565419"/>
    <lineage>
        <taxon>Eukaryota</taxon>
        <taxon>Fungi</taxon>
        <taxon>Dikarya</taxon>
        <taxon>Ascomycota</taxon>
        <taxon>Pezizomycotina</taxon>
        <taxon>Leotiomycetes</taxon>
        <taxon>Helotiales</taxon>
        <taxon>Dermateaceae</taxon>
        <taxon>Coleophoma</taxon>
    </lineage>
</organism>
<evidence type="ECO:0000313" key="2">
    <source>
        <dbReference type="EMBL" id="RDW94999.1"/>
    </source>
</evidence>
<keyword evidence="3" id="KW-1185">Reference proteome</keyword>
<dbReference type="GO" id="GO:0008081">
    <property type="term" value="F:phosphoric diester hydrolase activity"/>
    <property type="evidence" value="ECO:0007669"/>
    <property type="project" value="InterPro"/>
</dbReference>
<dbReference type="InterPro" id="IPR017946">
    <property type="entry name" value="PLC-like_Pdiesterase_TIM-brl"/>
</dbReference>
<feature type="signal peptide" evidence="1">
    <location>
        <begin position="1"/>
        <end position="17"/>
    </location>
</feature>
<keyword evidence="1" id="KW-0732">Signal</keyword>
<dbReference type="AlphaFoldDB" id="A0A3D8T8V6"/>
<protein>
    <recommendedName>
        <fullName evidence="4">PLC-like phosphodiesterase</fullName>
    </recommendedName>
</protein>
<evidence type="ECO:0000313" key="3">
    <source>
        <dbReference type="Proteomes" id="UP000256328"/>
    </source>
</evidence>
<dbReference type="OrthoDB" id="7984201at2759"/>
<proteinExistence type="predicted"/>
<evidence type="ECO:0008006" key="4">
    <source>
        <dbReference type="Google" id="ProtNLM"/>
    </source>
</evidence>